<keyword evidence="3" id="KW-1185">Reference proteome</keyword>
<dbReference type="EMBL" id="JALLKP010000001">
    <property type="protein sequence ID" value="KAK2198301.1"/>
    <property type="molecule type" value="Genomic_DNA"/>
</dbReference>
<feature type="region of interest" description="Disordered" evidence="1">
    <location>
        <begin position="21"/>
        <end position="121"/>
    </location>
</feature>
<evidence type="ECO:0000313" key="2">
    <source>
        <dbReference type="EMBL" id="KAK2198301.1"/>
    </source>
</evidence>
<sequence length="211" mass="22831">MSIHTNVSMDLDFADLISTEKANAVPTSEIKPPRVKKPATPKVKKEPTSKEASANGRNKESQKAKRNVKVAKTAKGSQGSKAAKSKPANKTSAADKRGVAVKAKTEETASHFAKPGQRYITPPKGDATRGYYESLYQENTRSIIAIKYCVEHGLFGGVTHSRLLEIYHMLQAGGHFKRFTGGISPAAVKAIEKTNAKAIKIQEKKSKLAAQ</sequence>
<accession>A0AAD9PNW9</accession>
<dbReference type="GeneID" id="94335610"/>
<reference evidence="2" key="1">
    <citation type="journal article" date="2023" name="Nat. Microbiol.">
        <title>Babesia duncani multi-omics identifies virulence factors and drug targets.</title>
        <authorList>
            <person name="Singh P."/>
            <person name="Lonardi S."/>
            <person name="Liang Q."/>
            <person name="Vydyam P."/>
            <person name="Khabirova E."/>
            <person name="Fang T."/>
            <person name="Gihaz S."/>
            <person name="Thekkiniath J."/>
            <person name="Munshi M."/>
            <person name="Abel S."/>
            <person name="Ciampossin L."/>
            <person name="Batugedara G."/>
            <person name="Gupta M."/>
            <person name="Lu X.M."/>
            <person name="Lenz T."/>
            <person name="Chakravarty S."/>
            <person name="Cornillot E."/>
            <person name="Hu Y."/>
            <person name="Ma W."/>
            <person name="Gonzalez L.M."/>
            <person name="Sanchez S."/>
            <person name="Estrada K."/>
            <person name="Sanchez-Flores A."/>
            <person name="Montero E."/>
            <person name="Harb O.S."/>
            <person name="Le Roch K.G."/>
            <person name="Mamoun C.B."/>
        </authorList>
    </citation>
    <scope>NUCLEOTIDE SEQUENCE</scope>
    <source>
        <strain evidence="2">WA1</strain>
    </source>
</reference>
<organism evidence="2 3">
    <name type="scientific">Babesia duncani</name>
    <dbReference type="NCBI Taxonomy" id="323732"/>
    <lineage>
        <taxon>Eukaryota</taxon>
        <taxon>Sar</taxon>
        <taxon>Alveolata</taxon>
        <taxon>Apicomplexa</taxon>
        <taxon>Aconoidasida</taxon>
        <taxon>Piroplasmida</taxon>
        <taxon>Babesiidae</taxon>
        <taxon>Babesia</taxon>
    </lineage>
</organism>
<dbReference type="AlphaFoldDB" id="A0AAD9PNW9"/>
<dbReference type="PANTHER" id="PTHR33828:SF2">
    <property type="entry name" value="NUCLEOLIN"/>
    <property type="match status" value="1"/>
</dbReference>
<name>A0AAD9PNW9_9APIC</name>
<feature type="compositionally biased region" description="Basic and acidic residues" evidence="1">
    <location>
        <begin position="93"/>
        <end position="109"/>
    </location>
</feature>
<comment type="caution">
    <text evidence="2">The sequence shown here is derived from an EMBL/GenBank/DDBJ whole genome shotgun (WGS) entry which is preliminary data.</text>
</comment>
<feature type="compositionally biased region" description="Low complexity" evidence="1">
    <location>
        <begin position="71"/>
        <end position="88"/>
    </location>
</feature>
<protein>
    <submittedName>
        <fullName evidence="2">Uncharacterized protein</fullName>
    </submittedName>
</protein>
<dbReference type="PANTHER" id="PTHR33828">
    <property type="entry name" value="OS05G0596200 PROTEIN"/>
    <property type="match status" value="1"/>
</dbReference>
<dbReference type="RefSeq" id="XP_067805143.1">
    <property type="nucleotide sequence ID" value="XM_067946352.1"/>
</dbReference>
<proteinExistence type="predicted"/>
<gene>
    <name evidence="2" type="ORF">BdWA1_001312</name>
</gene>
<dbReference type="KEGG" id="bdw:94335610"/>
<evidence type="ECO:0000313" key="3">
    <source>
        <dbReference type="Proteomes" id="UP001214638"/>
    </source>
</evidence>
<dbReference type="Proteomes" id="UP001214638">
    <property type="component" value="Unassembled WGS sequence"/>
</dbReference>
<evidence type="ECO:0000256" key="1">
    <source>
        <dbReference type="SAM" id="MobiDB-lite"/>
    </source>
</evidence>